<evidence type="ECO:0000256" key="3">
    <source>
        <dbReference type="ARBA" id="ARBA00022729"/>
    </source>
</evidence>
<keyword evidence="4 6" id="KW-0378">Hydrolase</keyword>
<feature type="domain" description="Peptidase S8/S53" evidence="7">
    <location>
        <begin position="138"/>
        <end position="385"/>
    </location>
</feature>
<dbReference type="InterPro" id="IPR000209">
    <property type="entry name" value="Peptidase_S8/S53_dom"/>
</dbReference>
<dbReference type="PANTHER" id="PTHR43399:SF4">
    <property type="entry name" value="CELL WALL-ASSOCIATED PROTEASE"/>
    <property type="match status" value="1"/>
</dbReference>
<evidence type="ECO:0000313" key="9">
    <source>
        <dbReference type="EMBL" id="KUJ57903.1"/>
    </source>
</evidence>
<evidence type="ECO:0000259" key="8">
    <source>
        <dbReference type="Pfam" id="PF18962"/>
    </source>
</evidence>
<dbReference type="Proteomes" id="UP000054388">
    <property type="component" value="Unassembled WGS sequence"/>
</dbReference>
<dbReference type="Pfam" id="PF00082">
    <property type="entry name" value="Peptidase_S8"/>
    <property type="match status" value="1"/>
</dbReference>
<dbReference type="InterPro" id="IPR015500">
    <property type="entry name" value="Peptidase_S8_subtilisin-rel"/>
</dbReference>
<dbReference type="GO" id="GO:0004252">
    <property type="term" value="F:serine-type endopeptidase activity"/>
    <property type="evidence" value="ECO:0007669"/>
    <property type="project" value="UniProtKB-UniRule"/>
</dbReference>
<dbReference type="AlphaFoldDB" id="A0A101CKH6"/>
<evidence type="ECO:0000259" key="7">
    <source>
        <dbReference type="Pfam" id="PF00082"/>
    </source>
</evidence>
<comment type="caution">
    <text evidence="9">The sequence shown here is derived from an EMBL/GenBank/DDBJ whole genome shotgun (WGS) entry which is preliminary data.</text>
</comment>
<proteinExistence type="inferred from homology"/>
<dbReference type="PROSITE" id="PS51892">
    <property type="entry name" value="SUBTILASE"/>
    <property type="match status" value="1"/>
</dbReference>
<feature type="domain" description="Secretion system C-terminal sorting" evidence="8">
    <location>
        <begin position="554"/>
        <end position="614"/>
    </location>
</feature>
<dbReference type="InterPro" id="IPR026444">
    <property type="entry name" value="Secre_tail"/>
</dbReference>
<dbReference type="PRINTS" id="PR00723">
    <property type="entry name" value="SUBTILISIN"/>
</dbReference>
<evidence type="ECO:0008006" key="11">
    <source>
        <dbReference type="Google" id="ProtNLM"/>
    </source>
</evidence>
<evidence type="ECO:0000256" key="5">
    <source>
        <dbReference type="ARBA" id="ARBA00022825"/>
    </source>
</evidence>
<dbReference type="Pfam" id="PF18962">
    <property type="entry name" value="Por_Secre_tail"/>
    <property type="match status" value="1"/>
</dbReference>
<dbReference type="EMBL" id="LMAI01000002">
    <property type="protein sequence ID" value="KUJ57903.1"/>
    <property type="molecule type" value="Genomic_DNA"/>
</dbReference>
<dbReference type="InterPro" id="IPR008979">
    <property type="entry name" value="Galactose-bd-like_sf"/>
</dbReference>
<dbReference type="PROSITE" id="PS00138">
    <property type="entry name" value="SUBTILASE_SER"/>
    <property type="match status" value="1"/>
</dbReference>
<gene>
    <name evidence="9" type="ORF">AR686_03880</name>
</gene>
<protein>
    <recommendedName>
        <fullName evidence="11">Peptidase S8</fullName>
    </recommendedName>
</protein>
<dbReference type="SUPFAM" id="SSF49785">
    <property type="entry name" value="Galactose-binding domain-like"/>
    <property type="match status" value="1"/>
</dbReference>
<feature type="active site" description="Charge relay system" evidence="6">
    <location>
        <position position="331"/>
    </location>
</feature>
<evidence type="ECO:0000313" key="10">
    <source>
        <dbReference type="Proteomes" id="UP000054388"/>
    </source>
</evidence>
<dbReference type="Gene3D" id="2.60.120.380">
    <property type="match status" value="1"/>
</dbReference>
<feature type="active site" description="Charge relay system" evidence="6">
    <location>
        <position position="143"/>
    </location>
</feature>
<keyword evidence="5 6" id="KW-0720">Serine protease</keyword>
<keyword evidence="2 6" id="KW-0645">Protease</keyword>
<dbReference type="GO" id="GO:0006508">
    <property type="term" value="P:proteolysis"/>
    <property type="evidence" value="ECO:0007669"/>
    <property type="project" value="UniProtKB-KW"/>
</dbReference>
<evidence type="ECO:0000256" key="2">
    <source>
        <dbReference type="ARBA" id="ARBA00022670"/>
    </source>
</evidence>
<evidence type="ECO:0000256" key="4">
    <source>
        <dbReference type="ARBA" id="ARBA00022801"/>
    </source>
</evidence>
<dbReference type="InterPro" id="IPR051048">
    <property type="entry name" value="Peptidase_S8/S53_subtilisin"/>
</dbReference>
<organism evidence="9 10">
    <name type="scientific">Chryseobacterium aquaticum subsp. greenlandense</name>
    <dbReference type="NCBI Taxonomy" id="345663"/>
    <lineage>
        <taxon>Bacteria</taxon>
        <taxon>Pseudomonadati</taxon>
        <taxon>Bacteroidota</taxon>
        <taxon>Flavobacteriia</taxon>
        <taxon>Flavobacteriales</taxon>
        <taxon>Weeksellaceae</taxon>
        <taxon>Chryseobacterium group</taxon>
        <taxon>Chryseobacterium</taxon>
    </lineage>
</organism>
<sequence>MSYSQTLQERKKIAEKSNNEANIILKKSLEEQEVHRQIRVANYLNQNPDVIKVSKFGEYGIKELVDVSPSGEPYFVKTYNSGSAITARATSLYSGGGLGLNIQGQNMTAGVWDGGSIRGTHQEFMVNGISKVLVADGASLSNHGTHVGGTIAAQGINNLVRGLAFNASLVSYDWTNDLGEMLAQATGGLLVSNHSYGPDLNNNNQLWILGAYSQDVKETDALCFNNPYYLPVFAAGNSRNDTTVPYLSQLTSKFGYDMIGGKAIAKNVLTVAAVGEVETYTGPNSVLMSSFSSYGPSDDGRIKPEISMKGVNVRSTTFTSDTSTGIMSGTSMAAPGVTGVVLLLQQYYNQLYSNYMRAATVKGLIMHTADEAGIYDGPDYEFGWGLINAENAAKTIRDKNLNTNRTIIEENSLTNGATFTKSIVASGNQPLKISISWTDPEFLGQNSGTVDPPTKYLVNDLDIKVTSSSGTVYYPWKMQGMTQVLSGPTNTSTNDVDNFERVDIPLPSGTYTITITHKGSLIGGFQNYTLIATGGNVSTLNANETIEKGDQIEIYPNPTSDSINFKNNNLEATVIILDVSGKILKKEVIRNSRISVKELLPGNYMVIYKDVKKHEKSFKFIKL</sequence>
<reference evidence="9 10" key="1">
    <citation type="submission" date="2015-10" db="EMBL/GenBank/DDBJ databases">
        <title>Genome sequence of Chryseobacterium greenlandense.</title>
        <authorList>
            <person name="Newman J."/>
            <person name="Fischer K."/>
            <person name="Miller J."/>
        </authorList>
    </citation>
    <scope>NUCLEOTIDE SEQUENCE [LARGE SCALE GENOMIC DNA]</scope>
    <source>
        <strain evidence="9 10">UMB34</strain>
    </source>
</reference>
<dbReference type="PANTHER" id="PTHR43399">
    <property type="entry name" value="SUBTILISIN-RELATED"/>
    <property type="match status" value="1"/>
</dbReference>
<dbReference type="InterPro" id="IPR023828">
    <property type="entry name" value="Peptidase_S8_Ser-AS"/>
</dbReference>
<comment type="similarity">
    <text evidence="1 6">Belongs to the peptidase S8 family.</text>
</comment>
<dbReference type="Gene3D" id="3.40.50.200">
    <property type="entry name" value="Peptidase S8/S53 domain"/>
    <property type="match status" value="1"/>
</dbReference>
<evidence type="ECO:0000256" key="1">
    <source>
        <dbReference type="ARBA" id="ARBA00011073"/>
    </source>
</evidence>
<dbReference type="InterPro" id="IPR022398">
    <property type="entry name" value="Peptidase_S8_His-AS"/>
</dbReference>
<dbReference type="NCBIfam" id="TIGR04183">
    <property type="entry name" value="Por_Secre_tail"/>
    <property type="match status" value="1"/>
</dbReference>
<keyword evidence="3" id="KW-0732">Signal</keyword>
<feature type="active site" description="Charge relay system" evidence="6">
    <location>
        <position position="113"/>
    </location>
</feature>
<dbReference type="InterPro" id="IPR034058">
    <property type="entry name" value="TagA/B/C/D_pept_dom"/>
</dbReference>
<evidence type="ECO:0000256" key="6">
    <source>
        <dbReference type="PROSITE-ProRule" id="PRU01240"/>
    </source>
</evidence>
<dbReference type="SUPFAM" id="SSF52743">
    <property type="entry name" value="Subtilisin-like"/>
    <property type="match status" value="1"/>
</dbReference>
<dbReference type="PROSITE" id="PS00137">
    <property type="entry name" value="SUBTILASE_HIS"/>
    <property type="match status" value="1"/>
</dbReference>
<dbReference type="InterPro" id="IPR036852">
    <property type="entry name" value="Peptidase_S8/S53_dom_sf"/>
</dbReference>
<dbReference type="CDD" id="cd04842">
    <property type="entry name" value="Peptidases_S8_Kp43_protease"/>
    <property type="match status" value="1"/>
</dbReference>
<name>A0A101CKH6_9FLAO</name>
<accession>A0A101CKH6</accession>